<sequence length="473" mass="52304">MAENYFGITDTGKMRTNNEDTFIAQPVLNDQFIAACVIDGVGGYEGGEVAARLAHDAILERFGGKSDDYIKLMKDAIAAANEAIYTEKKVSRANEQMACVLTVALADIPNNKFYYCHVGDTRLYLFRDNSLVKITRDHSFVGFLEDSGRLSEEAAMRHPKRNEINKALGFDAAIKGDDYIETGESPFLPGDTILLCSDGLSDMIGNSAITAILGTTKSLSFKAKALVDAANEAGGKDNITVVLVQNNKSPLKQIATKPAVSLKKNESQDGYDVLKESNSNSHEKTVLKNKKRRSIIPFLIFLSILIVAAFLWIIYSNYKNKRAHEEELKNAVVVKERNPEEQKFIDSINGNTTKEVFVLNTPETTSITITDSIPVTNDSLHIIGNGVTLISDSTYKGPAFIMSPGSRYLLLDSLTLENFDIGVLTRTSGLHLKNVQFKNCRVPVQYNFLFKDRPVINGRFADTVFYNSNSIHL</sequence>
<dbReference type="RefSeq" id="WP_147203580.1">
    <property type="nucleotide sequence ID" value="NZ_BJYT01000006.1"/>
</dbReference>
<keyword evidence="4" id="KW-1185">Reference proteome</keyword>
<dbReference type="InterPro" id="IPR036457">
    <property type="entry name" value="PPM-type-like_dom_sf"/>
</dbReference>
<keyword evidence="1" id="KW-0812">Transmembrane</keyword>
<organism evidence="3 4">
    <name type="scientific">Segetibacter aerophilus</name>
    <dbReference type="NCBI Taxonomy" id="670293"/>
    <lineage>
        <taxon>Bacteria</taxon>
        <taxon>Pseudomonadati</taxon>
        <taxon>Bacteroidota</taxon>
        <taxon>Chitinophagia</taxon>
        <taxon>Chitinophagales</taxon>
        <taxon>Chitinophagaceae</taxon>
        <taxon>Segetibacter</taxon>
    </lineage>
</organism>
<gene>
    <name evidence="3" type="ORF">SAE01_19550</name>
</gene>
<dbReference type="EMBL" id="BJYT01000006">
    <property type="protein sequence ID" value="GEO09459.1"/>
    <property type="molecule type" value="Genomic_DNA"/>
</dbReference>
<reference evidence="3 4" key="1">
    <citation type="submission" date="2019-07" db="EMBL/GenBank/DDBJ databases">
        <title>Whole genome shotgun sequence of Segetibacter aerophilus NBRC 106135.</title>
        <authorList>
            <person name="Hosoyama A."/>
            <person name="Uohara A."/>
            <person name="Ohji S."/>
            <person name="Ichikawa N."/>
        </authorList>
    </citation>
    <scope>NUCLEOTIDE SEQUENCE [LARGE SCALE GENOMIC DNA]</scope>
    <source>
        <strain evidence="3 4">NBRC 106135</strain>
    </source>
</reference>
<evidence type="ECO:0000313" key="3">
    <source>
        <dbReference type="EMBL" id="GEO09459.1"/>
    </source>
</evidence>
<evidence type="ECO:0000313" key="4">
    <source>
        <dbReference type="Proteomes" id="UP000321513"/>
    </source>
</evidence>
<accession>A0A512BBW5</accession>
<keyword evidence="1" id="KW-1133">Transmembrane helix</keyword>
<dbReference type="CDD" id="cd00143">
    <property type="entry name" value="PP2Cc"/>
    <property type="match status" value="1"/>
</dbReference>
<dbReference type="OrthoDB" id="9801841at2"/>
<dbReference type="SUPFAM" id="SSF81606">
    <property type="entry name" value="PP2C-like"/>
    <property type="match status" value="1"/>
</dbReference>
<dbReference type="SMART" id="SM00332">
    <property type="entry name" value="PP2Cc"/>
    <property type="match status" value="1"/>
</dbReference>
<dbReference type="PANTHER" id="PTHR13832">
    <property type="entry name" value="PROTEIN PHOSPHATASE 2C"/>
    <property type="match status" value="1"/>
</dbReference>
<keyword evidence="1" id="KW-0472">Membrane</keyword>
<proteinExistence type="predicted"/>
<dbReference type="PROSITE" id="PS51746">
    <property type="entry name" value="PPM_2"/>
    <property type="match status" value="1"/>
</dbReference>
<dbReference type="InterPro" id="IPR001932">
    <property type="entry name" value="PPM-type_phosphatase-like_dom"/>
</dbReference>
<dbReference type="PANTHER" id="PTHR13832:SF827">
    <property type="entry name" value="PROTEIN PHOSPHATASE 1L"/>
    <property type="match status" value="1"/>
</dbReference>
<dbReference type="GO" id="GO:0004722">
    <property type="term" value="F:protein serine/threonine phosphatase activity"/>
    <property type="evidence" value="ECO:0007669"/>
    <property type="project" value="InterPro"/>
</dbReference>
<dbReference type="SMART" id="SM00331">
    <property type="entry name" value="PP2C_SIG"/>
    <property type="match status" value="1"/>
</dbReference>
<dbReference type="Pfam" id="PF13672">
    <property type="entry name" value="PP2C_2"/>
    <property type="match status" value="1"/>
</dbReference>
<comment type="caution">
    <text evidence="3">The sequence shown here is derived from an EMBL/GenBank/DDBJ whole genome shotgun (WGS) entry which is preliminary data.</text>
</comment>
<dbReference type="Gene3D" id="3.60.40.10">
    <property type="entry name" value="PPM-type phosphatase domain"/>
    <property type="match status" value="1"/>
</dbReference>
<dbReference type="AlphaFoldDB" id="A0A512BBW5"/>
<feature type="domain" description="PPM-type phosphatase" evidence="2">
    <location>
        <begin position="5"/>
        <end position="246"/>
    </location>
</feature>
<name>A0A512BBW5_9BACT</name>
<evidence type="ECO:0000259" key="2">
    <source>
        <dbReference type="PROSITE" id="PS51746"/>
    </source>
</evidence>
<protein>
    <recommendedName>
        <fullName evidence="2">PPM-type phosphatase domain-containing protein</fullName>
    </recommendedName>
</protein>
<dbReference type="Proteomes" id="UP000321513">
    <property type="component" value="Unassembled WGS sequence"/>
</dbReference>
<feature type="transmembrane region" description="Helical" evidence="1">
    <location>
        <begin position="295"/>
        <end position="315"/>
    </location>
</feature>
<dbReference type="InterPro" id="IPR015655">
    <property type="entry name" value="PP2C"/>
</dbReference>
<evidence type="ECO:0000256" key="1">
    <source>
        <dbReference type="SAM" id="Phobius"/>
    </source>
</evidence>